<evidence type="ECO:0000313" key="1">
    <source>
        <dbReference type="EMBL" id="XCM79144.1"/>
    </source>
</evidence>
<name>A0AAU8JVJ3_9ACTN</name>
<organism evidence="1">
    <name type="scientific">Kitasatospora camelliae</name>
    <dbReference type="NCBI Taxonomy" id="3156397"/>
    <lineage>
        <taxon>Bacteria</taxon>
        <taxon>Bacillati</taxon>
        <taxon>Actinomycetota</taxon>
        <taxon>Actinomycetes</taxon>
        <taxon>Kitasatosporales</taxon>
        <taxon>Streptomycetaceae</taxon>
        <taxon>Kitasatospora</taxon>
    </lineage>
</organism>
<protein>
    <submittedName>
        <fullName evidence="1">Uncharacterized protein</fullName>
    </submittedName>
</protein>
<gene>
    <name evidence="1" type="ORF">ABWK59_09500</name>
</gene>
<reference evidence="1" key="1">
    <citation type="submission" date="2024-06" db="EMBL/GenBank/DDBJ databases">
        <title>The genome sequences of Kitasatospora sp. strain HUAS MG31.</title>
        <authorList>
            <person name="Mo P."/>
        </authorList>
    </citation>
    <scope>NUCLEOTIDE SEQUENCE</scope>
    <source>
        <strain evidence="1">HUAS MG31</strain>
    </source>
</reference>
<dbReference type="EMBL" id="CP159872">
    <property type="protein sequence ID" value="XCM79144.1"/>
    <property type="molecule type" value="Genomic_DNA"/>
</dbReference>
<sequence>MGGSQGTDSGAVAWLLKKDETILGELYYLNYDQPWTTCRFEPTPDWLPFRHLFETQEEAVKMQFPEDLGWAFKAVRELDLRLVSPRGGTPVKPWMIYIDGDRARFRPDRS</sequence>
<dbReference type="AlphaFoldDB" id="A0AAU8JVJ3"/>
<proteinExistence type="predicted"/>
<dbReference type="RefSeq" id="WP_354639566.1">
    <property type="nucleotide sequence ID" value="NZ_CP159872.1"/>
</dbReference>
<dbReference type="KEGG" id="kcm:ABWK59_09500"/>
<accession>A0AAU8JVJ3</accession>